<feature type="chain" id="PRO_5028081264" evidence="1">
    <location>
        <begin position="24"/>
        <end position="288"/>
    </location>
</feature>
<dbReference type="PANTHER" id="PTHR30535:SF4">
    <property type="entry name" value="HEMIN-BINDING PERIPLASMIC PROTEIN HMUT"/>
    <property type="match status" value="1"/>
</dbReference>
<dbReference type="RefSeq" id="WP_222875795.1">
    <property type="nucleotide sequence ID" value="NZ_AP023361.1"/>
</dbReference>
<dbReference type="PROSITE" id="PS50983">
    <property type="entry name" value="FE_B12_PBP"/>
    <property type="match status" value="1"/>
</dbReference>
<organism evidence="3 4">
    <name type="scientific">Terrihabitans soli</name>
    <dbReference type="NCBI Taxonomy" id="708113"/>
    <lineage>
        <taxon>Bacteria</taxon>
        <taxon>Pseudomonadati</taxon>
        <taxon>Pseudomonadota</taxon>
        <taxon>Alphaproteobacteria</taxon>
        <taxon>Hyphomicrobiales</taxon>
        <taxon>Terrihabitans</taxon>
    </lineage>
</organism>
<reference evidence="3 4" key="1">
    <citation type="submission" date="2020-08" db="EMBL/GenBank/DDBJ databases">
        <title>Genome sequence of Rhizobiales bacterium strain IZ6.</title>
        <authorList>
            <person name="Nakai R."/>
            <person name="Naganuma T."/>
        </authorList>
    </citation>
    <scope>NUCLEOTIDE SEQUENCE [LARGE SCALE GENOMIC DNA]</scope>
    <source>
        <strain evidence="3 4">IZ6</strain>
    </source>
</reference>
<name>A0A6S6QY49_9HYPH</name>
<evidence type="ECO:0000313" key="3">
    <source>
        <dbReference type="EMBL" id="BCJ92202.1"/>
    </source>
</evidence>
<keyword evidence="4" id="KW-1185">Reference proteome</keyword>
<protein>
    <submittedName>
        <fullName evidence="3">Hemin ABC transporter substrate-binding protein</fullName>
    </submittedName>
</protein>
<dbReference type="InterPro" id="IPR050902">
    <property type="entry name" value="ABC_Transporter_SBP"/>
</dbReference>
<accession>A0A6S6QY49</accession>
<proteinExistence type="predicted"/>
<keyword evidence="1" id="KW-0732">Signal</keyword>
<dbReference type="EMBL" id="AP023361">
    <property type="protein sequence ID" value="BCJ92202.1"/>
    <property type="molecule type" value="Genomic_DNA"/>
</dbReference>
<dbReference type="Pfam" id="PF01497">
    <property type="entry name" value="Peripla_BP_2"/>
    <property type="match status" value="1"/>
</dbReference>
<dbReference type="KEGG" id="tso:IZ6_29370"/>
<gene>
    <name evidence="3" type="primary">hmuT</name>
    <name evidence="3" type="ORF">IZ6_29370</name>
</gene>
<evidence type="ECO:0000313" key="4">
    <source>
        <dbReference type="Proteomes" id="UP000515317"/>
    </source>
</evidence>
<dbReference type="SUPFAM" id="SSF53807">
    <property type="entry name" value="Helical backbone' metal receptor"/>
    <property type="match status" value="1"/>
</dbReference>
<feature type="signal peptide" evidence="1">
    <location>
        <begin position="1"/>
        <end position="23"/>
    </location>
</feature>
<sequence>MSRFSCLLILSALAFAGSSAALAEPQRIVSIGGSVTEVLYAVGLKDKIVGIDTTSLYPPEAIKTKPNVGYLRALSPEGVLGLSPDLIIMERDAGPREAVALLDEAGVPVVHVPAGFELSELPEKIRAITNAVGKNAEGDKIASTVAEDLAALKNDLAKVTAKKRVLFILSLTDGRPMAAGTNTAADAIIRLAGAENVFGDVKGYKTISPEAAAALQPDAILMITRSGAPQEGTDILKQPAFVETPAAKTGTFIKMDGLFLLGFGPRTPAAARDLAAKLYPDLKLANAQ</sequence>
<evidence type="ECO:0000256" key="1">
    <source>
        <dbReference type="SAM" id="SignalP"/>
    </source>
</evidence>
<dbReference type="InterPro" id="IPR002491">
    <property type="entry name" value="ABC_transptr_periplasmic_BD"/>
</dbReference>
<dbReference type="Gene3D" id="3.40.50.1980">
    <property type="entry name" value="Nitrogenase molybdenum iron protein domain"/>
    <property type="match status" value="2"/>
</dbReference>
<dbReference type="PANTHER" id="PTHR30535">
    <property type="entry name" value="VITAMIN B12-BINDING PROTEIN"/>
    <property type="match status" value="1"/>
</dbReference>
<feature type="domain" description="Fe/B12 periplasmic-binding" evidence="2">
    <location>
        <begin position="27"/>
        <end position="282"/>
    </location>
</feature>
<dbReference type="AlphaFoldDB" id="A0A6S6QY49"/>
<evidence type="ECO:0000259" key="2">
    <source>
        <dbReference type="PROSITE" id="PS50983"/>
    </source>
</evidence>
<dbReference type="Proteomes" id="UP000515317">
    <property type="component" value="Chromosome"/>
</dbReference>